<dbReference type="Pfam" id="PF05593">
    <property type="entry name" value="RHS_repeat"/>
    <property type="match status" value="2"/>
</dbReference>
<dbReference type="Pfam" id="PF25023">
    <property type="entry name" value="TEN_YD-shell"/>
    <property type="match status" value="1"/>
</dbReference>
<dbReference type="InterPro" id="IPR031325">
    <property type="entry name" value="RHS_repeat"/>
</dbReference>
<comment type="caution">
    <text evidence="4">The sequence shown here is derived from an EMBL/GenBank/DDBJ whole genome shotgun (WGS) entry which is preliminary data.</text>
</comment>
<evidence type="ECO:0000313" key="4">
    <source>
        <dbReference type="EMBL" id="TWG24258.1"/>
    </source>
</evidence>
<dbReference type="NCBIfam" id="TIGR01643">
    <property type="entry name" value="YD_repeat_2x"/>
    <property type="match status" value="7"/>
</dbReference>
<sequence length="825" mass="90173">MTRPDGVVVPAPAPGAALPGTAPRLDPDRLRGGRPAHPQRMEGLAGWAVTGDGETISYDPEGYPVERADAAGGRWRAEYGPFGLLRATVDADGLRTSYTYDTELRITSVTDPRGLVWRYAYDPAGRLVSETDFNGRTRYFGYDAAGRPITATNGLGETVEFVRDPLGNVIERRTPTGTTTYRYDRDGRLVEAGGAGTRLAVEWDADGRRVAETVDGRTVRLDRDAATGTVTRHTPAGVVSAWTMDPFGRPYALRSGGHELRLRHDVRGRETHRAVDGRAVMSQTHGDGDRLLAQELPGTGVRGFEHRADGMVTAITDWTGRREYDLDRTGRVTGVRGAGHDETYHYRQGRLDGEYDGTLLRAAGPVSGTYDAHGRMTSRTVAGAGTWHFTWNADDQLVEAHTPGGDVWRYRYDPLGRRISKQRVTGGVAVERYDFAWSGSTLVEQAHTDADGTLRVTTWDHHPGDGRPVARTVRVGADLDYATVVTDAAGTPTELLGADGALRWRNSATLWGATDTPAAVQPLAFPGQYRDDETGLHYNVFRYYDPLAGRYLSQDPLGLAPALDPAGYVANPLLLTDPLGLMCTGPGGSSVPHVTPGGTEDLAATLDLFDEAGDLGVSAITAYKNPYLVIPNLVPNVSKPKWLYHGSDVPPEKIFQEGLKSNAIFKEANPHYDIKLHQQNSSKVREGNTYSGFISTTSDWSTALQFVRDKDIAFQLQNLPAEGVEFTRKIGGKEYKMHYGYVYVVRADSQPFVELNVQAVHDASKASQMEFAALDHIPGKNISHAFKIDMPYNVGIKDGVQQLDIPPGQFKMEQFDNDGYVPGNR</sequence>
<dbReference type="Gene3D" id="2.180.10.10">
    <property type="entry name" value="RHS repeat-associated core"/>
    <property type="match status" value="1"/>
</dbReference>
<dbReference type="SUPFAM" id="SSF69304">
    <property type="entry name" value="Tricorn protease N-terminal domain"/>
    <property type="match status" value="1"/>
</dbReference>
<dbReference type="InterPro" id="IPR006530">
    <property type="entry name" value="YD"/>
</dbReference>
<dbReference type="EMBL" id="VIWY01000002">
    <property type="protein sequence ID" value="TWG24258.1"/>
    <property type="molecule type" value="Genomic_DNA"/>
</dbReference>
<evidence type="ECO:0000256" key="2">
    <source>
        <dbReference type="SAM" id="MobiDB-lite"/>
    </source>
</evidence>
<dbReference type="PANTHER" id="PTHR32305">
    <property type="match status" value="1"/>
</dbReference>
<evidence type="ECO:0000313" key="5">
    <source>
        <dbReference type="Proteomes" id="UP000320239"/>
    </source>
</evidence>
<keyword evidence="1" id="KW-0677">Repeat</keyword>
<feature type="region of interest" description="Disordered" evidence="2">
    <location>
        <begin position="1"/>
        <end position="39"/>
    </location>
</feature>
<dbReference type="Gene3D" id="3.90.210.10">
    <property type="entry name" value="Heat-Labile Enterotoxin, subunit A"/>
    <property type="match status" value="1"/>
</dbReference>
<feature type="compositionally biased region" description="Low complexity" evidence="2">
    <location>
        <begin position="1"/>
        <end position="23"/>
    </location>
</feature>
<dbReference type="SUPFAM" id="SSF56399">
    <property type="entry name" value="ADP-ribosylation"/>
    <property type="match status" value="1"/>
</dbReference>
<reference evidence="4 5" key="1">
    <citation type="submission" date="2019-06" db="EMBL/GenBank/DDBJ databases">
        <title>Sequencing the genomes of 1000 actinobacteria strains.</title>
        <authorList>
            <person name="Klenk H.-P."/>
        </authorList>
    </citation>
    <scope>NUCLEOTIDE SEQUENCE [LARGE SCALE GENOMIC DNA]</scope>
    <source>
        <strain evidence="4 5">DSM 43866</strain>
    </source>
</reference>
<dbReference type="InterPro" id="IPR022385">
    <property type="entry name" value="Rhs_assc_core"/>
</dbReference>
<accession>A0A561WK81</accession>
<name>A0A561WK81_ACTTI</name>
<protein>
    <submittedName>
        <fullName evidence="4">RHS repeat-associated protein</fullName>
    </submittedName>
</protein>
<dbReference type="InterPro" id="IPR050708">
    <property type="entry name" value="T6SS_VgrG/RHS"/>
</dbReference>
<organism evidence="4 5">
    <name type="scientific">Actinoplanes teichomyceticus</name>
    <dbReference type="NCBI Taxonomy" id="1867"/>
    <lineage>
        <taxon>Bacteria</taxon>
        <taxon>Bacillati</taxon>
        <taxon>Actinomycetota</taxon>
        <taxon>Actinomycetes</taxon>
        <taxon>Micromonosporales</taxon>
        <taxon>Micromonosporaceae</taxon>
        <taxon>Actinoplanes</taxon>
    </lineage>
</organism>
<dbReference type="PANTHER" id="PTHR32305:SF15">
    <property type="entry name" value="PROTEIN RHSA-RELATED"/>
    <property type="match status" value="1"/>
</dbReference>
<dbReference type="Proteomes" id="UP000320239">
    <property type="component" value="Unassembled WGS sequence"/>
</dbReference>
<dbReference type="NCBIfam" id="TIGR03696">
    <property type="entry name" value="Rhs_assc_core"/>
    <property type="match status" value="1"/>
</dbReference>
<dbReference type="AlphaFoldDB" id="A0A561WK81"/>
<keyword evidence="5" id="KW-1185">Reference proteome</keyword>
<evidence type="ECO:0000259" key="3">
    <source>
        <dbReference type="Pfam" id="PF25023"/>
    </source>
</evidence>
<feature type="domain" description="Teneurin-like YD-shell" evidence="3">
    <location>
        <begin position="321"/>
        <end position="555"/>
    </location>
</feature>
<proteinExistence type="predicted"/>
<gene>
    <name evidence="4" type="ORF">FHX34_102811</name>
</gene>
<dbReference type="InterPro" id="IPR056823">
    <property type="entry name" value="TEN-like_YD-shell"/>
</dbReference>
<evidence type="ECO:0000256" key="1">
    <source>
        <dbReference type="ARBA" id="ARBA00022737"/>
    </source>
</evidence>